<comment type="similarity">
    <text evidence="1">Belongs to the synaptobrevin family.</text>
</comment>
<name>A0A6A6JFU8_WESOR</name>
<feature type="domain" description="V-SNARE coiled-coil homology" evidence="10">
    <location>
        <begin position="138"/>
        <end position="198"/>
    </location>
</feature>
<evidence type="ECO:0000259" key="10">
    <source>
        <dbReference type="PROSITE" id="PS50892"/>
    </source>
</evidence>
<dbReference type="GO" id="GO:0005484">
    <property type="term" value="F:SNAP receptor activity"/>
    <property type="evidence" value="ECO:0007669"/>
    <property type="project" value="TreeGrafter"/>
</dbReference>
<evidence type="ECO:0000256" key="3">
    <source>
        <dbReference type="ARBA" id="ARBA00023136"/>
    </source>
</evidence>
<organism evidence="11 12">
    <name type="scientific">Westerdykella ornata</name>
    <dbReference type="NCBI Taxonomy" id="318751"/>
    <lineage>
        <taxon>Eukaryota</taxon>
        <taxon>Fungi</taxon>
        <taxon>Dikarya</taxon>
        <taxon>Ascomycota</taxon>
        <taxon>Pezizomycotina</taxon>
        <taxon>Dothideomycetes</taxon>
        <taxon>Pleosporomycetidae</taxon>
        <taxon>Pleosporales</taxon>
        <taxon>Sporormiaceae</taxon>
        <taxon>Westerdykella</taxon>
    </lineage>
</organism>
<dbReference type="PANTHER" id="PTHR45806">
    <property type="entry name" value="SYNAPTOBREVIN HOMOLOG YKT6"/>
    <property type="match status" value="1"/>
</dbReference>
<dbReference type="Pfam" id="PF13774">
    <property type="entry name" value="Longin"/>
    <property type="match status" value="1"/>
</dbReference>
<dbReference type="GO" id="GO:0005794">
    <property type="term" value="C:Golgi apparatus"/>
    <property type="evidence" value="ECO:0007669"/>
    <property type="project" value="TreeGrafter"/>
</dbReference>
<dbReference type="Gene3D" id="3.30.450.50">
    <property type="entry name" value="Longin domain"/>
    <property type="match status" value="1"/>
</dbReference>
<proteinExistence type="inferred from homology"/>
<keyword evidence="5" id="KW-0449">Lipoprotein</keyword>
<dbReference type="CDD" id="cd14824">
    <property type="entry name" value="Longin"/>
    <property type="match status" value="1"/>
</dbReference>
<keyword evidence="3" id="KW-0472">Membrane</keyword>
<gene>
    <name evidence="11" type="ORF">EI97DRAFT_422951</name>
</gene>
<evidence type="ECO:0000256" key="4">
    <source>
        <dbReference type="ARBA" id="ARBA00023139"/>
    </source>
</evidence>
<dbReference type="EMBL" id="ML986505">
    <property type="protein sequence ID" value="KAF2274069.1"/>
    <property type="molecule type" value="Genomic_DNA"/>
</dbReference>
<evidence type="ECO:0000256" key="1">
    <source>
        <dbReference type="ARBA" id="ARBA00008025"/>
    </source>
</evidence>
<dbReference type="GO" id="GO:0006888">
    <property type="term" value="P:endoplasmic reticulum to Golgi vesicle-mediated transport"/>
    <property type="evidence" value="ECO:0007669"/>
    <property type="project" value="TreeGrafter"/>
</dbReference>
<dbReference type="AlphaFoldDB" id="A0A6A6JFU8"/>
<keyword evidence="6" id="KW-0636">Prenylation</keyword>
<dbReference type="Proteomes" id="UP000800097">
    <property type="component" value="Unassembled WGS sequence"/>
</dbReference>
<protein>
    <submittedName>
        <fullName evidence="11">Snare-like protein</fullName>
    </submittedName>
</protein>
<keyword evidence="2" id="KW-0488">Methylation</keyword>
<dbReference type="SUPFAM" id="SSF64356">
    <property type="entry name" value="SNARE-like"/>
    <property type="match status" value="1"/>
</dbReference>
<dbReference type="SMART" id="SM01270">
    <property type="entry name" value="Longin"/>
    <property type="match status" value="1"/>
</dbReference>
<evidence type="ECO:0000256" key="8">
    <source>
        <dbReference type="PROSITE-ProRule" id="PRU00290"/>
    </source>
</evidence>
<evidence type="ECO:0000259" key="9">
    <source>
        <dbReference type="PROSITE" id="PS50859"/>
    </source>
</evidence>
<dbReference type="PROSITE" id="PS50859">
    <property type="entry name" value="LONGIN"/>
    <property type="match status" value="1"/>
</dbReference>
<keyword evidence="8" id="KW-0175">Coiled coil</keyword>
<reference evidence="11" key="1">
    <citation type="journal article" date="2020" name="Stud. Mycol.">
        <title>101 Dothideomycetes genomes: a test case for predicting lifestyles and emergence of pathogens.</title>
        <authorList>
            <person name="Haridas S."/>
            <person name="Albert R."/>
            <person name="Binder M."/>
            <person name="Bloem J."/>
            <person name="Labutti K."/>
            <person name="Salamov A."/>
            <person name="Andreopoulos B."/>
            <person name="Baker S."/>
            <person name="Barry K."/>
            <person name="Bills G."/>
            <person name="Bluhm B."/>
            <person name="Cannon C."/>
            <person name="Castanera R."/>
            <person name="Culley D."/>
            <person name="Daum C."/>
            <person name="Ezra D."/>
            <person name="Gonzalez J."/>
            <person name="Henrissat B."/>
            <person name="Kuo A."/>
            <person name="Liang C."/>
            <person name="Lipzen A."/>
            <person name="Lutzoni F."/>
            <person name="Magnuson J."/>
            <person name="Mondo S."/>
            <person name="Nolan M."/>
            <person name="Ohm R."/>
            <person name="Pangilinan J."/>
            <person name="Park H.-J."/>
            <person name="Ramirez L."/>
            <person name="Alfaro M."/>
            <person name="Sun H."/>
            <person name="Tritt A."/>
            <person name="Yoshinaga Y."/>
            <person name="Zwiers L.-H."/>
            <person name="Turgeon B."/>
            <person name="Goodwin S."/>
            <person name="Spatafora J."/>
            <person name="Crous P."/>
            <person name="Grigoriev I."/>
        </authorList>
    </citation>
    <scope>NUCLEOTIDE SEQUENCE</scope>
    <source>
        <strain evidence="11">CBS 379.55</strain>
    </source>
</reference>
<comment type="subcellular location">
    <subcellularLocation>
        <location evidence="7">Endomembrane system</location>
        <topology evidence="7">Lipid-anchor</topology>
        <orientation evidence="7">Cytoplasmic side</orientation>
    </subcellularLocation>
</comment>
<keyword evidence="12" id="KW-1185">Reference proteome</keyword>
<dbReference type="InterPro" id="IPR010908">
    <property type="entry name" value="Longin_dom"/>
</dbReference>
<dbReference type="Gene3D" id="1.20.5.110">
    <property type="match status" value="1"/>
</dbReference>
<evidence type="ECO:0000256" key="7">
    <source>
        <dbReference type="ARBA" id="ARBA00046278"/>
    </source>
</evidence>
<feature type="domain" description="Longin" evidence="9">
    <location>
        <begin position="7"/>
        <end position="127"/>
    </location>
</feature>
<dbReference type="RefSeq" id="XP_033651608.1">
    <property type="nucleotide sequence ID" value="XM_033797100.1"/>
</dbReference>
<dbReference type="SUPFAM" id="SSF58038">
    <property type="entry name" value="SNARE fusion complex"/>
    <property type="match status" value="1"/>
</dbReference>
<evidence type="ECO:0000256" key="5">
    <source>
        <dbReference type="ARBA" id="ARBA00023288"/>
    </source>
</evidence>
<dbReference type="PROSITE" id="PS50892">
    <property type="entry name" value="V_SNARE"/>
    <property type="match status" value="1"/>
</dbReference>
<dbReference type="GeneID" id="54550275"/>
<evidence type="ECO:0000313" key="12">
    <source>
        <dbReference type="Proteomes" id="UP000800097"/>
    </source>
</evidence>
<dbReference type="InterPro" id="IPR042855">
    <property type="entry name" value="V_SNARE_CC"/>
</dbReference>
<sequence length="198" mass="22366">MKVFYMGIFRYQSDKPLELCHETDLTHIRFYKDKVAALLTVAALEAAKRTEVGAQLKIKEEGRVIHVRGYESNICGVLISDEEYPLRIAQTLLGRICSAFATRYPASAISDAQQPNSMPLPELKDYIVKAQDPSKADPIFQLEQTLDETKVILYNTFDSLLERGEKLDSLIAKSDMLSAQSKMFYTQAKKQNSCCVVM</sequence>
<evidence type="ECO:0000256" key="2">
    <source>
        <dbReference type="ARBA" id="ARBA00022481"/>
    </source>
</evidence>
<dbReference type="PANTHER" id="PTHR45806:SF1">
    <property type="entry name" value="SYNAPTOBREVIN HOMOLOG YKT6"/>
    <property type="match status" value="1"/>
</dbReference>
<dbReference type="InterPro" id="IPR011012">
    <property type="entry name" value="Longin-like_dom_sf"/>
</dbReference>
<keyword evidence="4" id="KW-0564">Palmitate</keyword>
<dbReference type="OrthoDB" id="27923at2759"/>
<accession>A0A6A6JFU8</accession>
<dbReference type="Pfam" id="PF00957">
    <property type="entry name" value="Synaptobrevin"/>
    <property type="match status" value="1"/>
</dbReference>
<evidence type="ECO:0000313" key="11">
    <source>
        <dbReference type="EMBL" id="KAF2274069.1"/>
    </source>
</evidence>
<evidence type="ECO:0000256" key="6">
    <source>
        <dbReference type="ARBA" id="ARBA00023289"/>
    </source>
</evidence>